<organism evidence="6 7">
    <name type="scientific">Hibiscus syriacus</name>
    <name type="common">Rose of Sharon</name>
    <dbReference type="NCBI Taxonomy" id="106335"/>
    <lineage>
        <taxon>Eukaryota</taxon>
        <taxon>Viridiplantae</taxon>
        <taxon>Streptophyta</taxon>
        <taxon>Embryophyta</taxon>
        <taxon>Tracheophyta</taxon>
        <taxon>Spermatophyta</taxon>
        <taxon>Magnoliopsida</taxon>
        <taxon>eudicotyledons</taxon>
        <taxon>Gunneridae</taxon>
        <taxon>Pentapetalae</taxon>
        <taxon>rosids</taxon>
        <taxon>malvids</taxon>
        <taxon>Malvales</taxon>
        <taxon>Malvaceae</taxon>
        <taxon>Malvoideae</taxon>
        <taxon>Hibiscus</taxon>
    </lineage>
</organism>
<proteinExistence type="predicted"/>
<dbReference type="EMBL" id="VEPZ02001337">
    <property type="protein sequence ID" value="KAE8678267.1"/>
    <property type="molecule type" value="Genomic_DNA"/>
</dbReference>
<comment type="caution">
    <text evidence="6">The sequence shown here is derived from an EMBL/GenBank/DDBJ whole genome shotgun (WGS) entry which is preliminary data.</text>
</comment>
<dbReference type="PANTHER" id="PTHR33463">
    <property type="entry name" value="NB-ARC DOMAIN-CONTAINING PROTEIN-RELATED"/>
    <property type="match status" value="1"/>
</dbReference>
<dbReference type="InterPro" id="IPR042197">
    <property type="entry name" value="Apaf_helical"/>
</dbReference>
<dbReference type="GO" id="GO:0005524">
    <property type="term" value="F:ATP binding"/>
    <property type="evidence" value="ECO:0007669"/>
    <property type="project" value="UniProtKB-KW"/>
</dbReference>
<dbReference type="GO" id="GO:0043531">
    <property type="term" value="F:ADP binding"/>
    <property type="evidence" value="ECO:0007669"/>
    <property type="project" value="InterPro"/>
</dbReference>
<evidence type="ECO:0000256" key="3">
    <source>
        <dbReference type="ARBA" id="ARBA00022840"/>
    </source>
</evidence>
<keyword evidence="4" id="KW-0175">Coiled coil</keyword>
<evidence type="ECO:0000256" key="1">
    <source>
        <dbReference type="ARBA" id="ARBA00022741"/>
    </source>
</evidence>
<name>A0A6A2YK59_HIBSY</name>
<reference evidence="6" key="1">
    <citation type="submission" date="2019-09" db="EMBL/GenBank/DDBJ databases">
        <title>Draft genome information of white flower Hibiscus syriacus.</title>
        <authorList>
            <person name="Kim Y.-M."/>
        </authorList>
    </citation>
    <scope>NUCLEOTIDE SEQUENCE [LARGE SCALE GENOMIC DNA]</scope>
    <source>
        <strain evidence="6">YM2019G1</strain>
    </source>
</reference>
<dbReference type="AlphaFoldDB" id="A0A6A2YK59"/>
<dbReference type="SUPFAM" id="SSF52540">
    <property type="entry name" value="P-loop containing nucleoside triphosphate hydrolases"/>
    <property type="match status" value="1"/>
</dbReference>
<accession>A0A6A2YK59</accession>
<feature type="domain" description="NB-ARC" evidence="5">
    <location>
        <begin position="180"/>
        <end position="292"/>
    </location>
</feature>
<sequence>MDCLFAFVGSLAGKAVEYSVEPTARQLSYLFKPRSKFQNLRRKVQDLKDARERVQQSVEAANRKGEVIFENVQSWLEAVNEKISEDAAAQLQKDEEKAMKRCFAGFRADFKSSYQLSKKADKEAEAIAQLLIQKENFDGVSHLPAIEAIDTIRLVEEYEAFESRRGAFDEVMSALEDDRVSIIGMYDMRKIQEEIAEKLGMTISENSTDVRVARLRERLGKENRVLVILDDIWKFLDIRALGIPSADQHKGCKILITSRKLVVLKSMGSQKSLPIDVLKEDEAWNLFKDVAGPIAERSDLQSTAMEVAQKCAGLPLAITTVAKALKHKENLYEWKDALEPAKTL</sequence>
<evidence type="ECO:0000259" key="5">
    <source>
        <dbReference type="Pfam" id="PF00931"/>
    </source>
</evidence>
<dbReference type="Gene3D" id="1.10.8.430">
    <property type="entry name" value="Helical domain of apoptotic protease-activating factors"/>
    <property type="match status" value="1"/>
</dbReference>
<dbReference type="Gene3D" id="3.40.50.300">
    <property type="entry name" value="P-loop containing nucleotide triphosphate hydrolases"/>
    <property type="match status" value="1"/>
</dbReference>
<gene>
    <name evidence="6" type="ORF">F3Y22_tig00111427pilonHSYRG00226</name>
</gene>
<keyword evidence="3" id="KW-0067">ATP-binding</keyword>
<evidence type="ECO:0000256" key="2">
    <source>
        <dbReference type="ARBA" id="ARBA00022821"/>
    </source>
</evidence>
<dbReference type="Proteomes" id="UP000436088">
    <property type="component" value="Unassembled WGS sequence"/>
</dbReference>
<evidence type="ECO:0000256" key="4">
    <source>
        <dbReference type="SAM" id="Coils"/>
    </source>
</evidence>
<dbReference type="PRINTS" id="PR00364">
    <property type="entry name" value="DISEASERSIST"/>
</dbReference>
<dbReference type="Pfam" id="PF00931">
    <property type="entry name" value="NB-ARC"/>
    <property type="match status" value="1"/>
</dbReference>
<keyword evidence="7" id="KW-1185">Reference proteome</keyword>
<evidence type="ECO:0000313" key="6">
    <source>
        <dbReference type="EMBL" id="KAE8678267.1"/>
    </source>
</evidence>
<dbReference type="GO" id="GO:0006952">
    <property type="term" value="P:defense response"/>
    <property type="evidence" value="ECO:0007669"/>
    <property type="project" value="UniProtKB-KW"/>
</dbReference>
<evidence type="ECO:0000313" key="7">
    <source>
        <dbReference type="Proteomes" id="UP000436088"/>
    </source>
</evidence>
<keyword evidence="1" id="KW-0547">Nucleotide-binding</keyword>
<protein>
    <recommendedName>
        <fullName evidence="5">NB-ARC domain-containing protein</fullName>
    </recommendedName>
</protein>
<keyword evidence="2" id="KW-0611">Plant defense</keyword>
<dbReference type="InterPro" id="IPR027417">
    <property type="entry name" value="P-loop_NTPase"/>
</dbReference>
<feature type="coiled-coil region" evidence="4">
    <location>
        <begin position="37"/>
        <end position="64"/>
    </location>
</feature>
<dbReference type="InterPro" id="IPR050905">
    <property type="entry name" value="Plant_NBS-LRR"/>
</dbReference>
<dbReference type="InterPro" id="IPR002182">
    <property type="entry name" value="NB-ARC"/>
</dbReference>
<dbReference type="PANTHER" id="PTHR33463:SF149">
    <property type="entry name" value="NB-ARC DOMAIN-CONTAINING PROTEIN"/>
    <property type="match status" value="1"/>
</dbReference>